<dbReference type="STRING" id="5627.A0A1C7MTG6"/>
<dbReference type="EMBL" id="LUGG01000001">
    <property type="protein sequence ID" value="OBZ79749.1"/>
    <property type="molecule type" value="Genomic_DNA"/>
</dbReference>
<keyword evidence="3" id="KW-1185">Reference proteome</keyword>
<evidence type="ECO:0000256" key="1">
    <source>
        <dbReference type="SAM" id="MobiDB-lite"/>
    </source>
</evidence>
<evidence type="ECO:0000313" key="2">
    <source>
        <dbReference type="EMBL" id="OBZ79749.1"/>
    </source>
</evidence>
<feature type="compositionally biased region" description="Low complexity" evidence="1">
    <location>
        <begin position="44"/>
        <end position="80"/>
    </location>
</feature>
<feature type="region of interest" description="Disordered" evidence="1">
    <location>
        <begin position="597"/>
        <end position="691"/>
    </location>
</feature>
<feature type="region of interest" description="Disordered" evidence="1">
    <location>
        <begin position="382"/>
        <end position="405"/>
    </location>
</feature>
<proteinExistence type="predicted"/>
<feature type="region of interest" description="Disordered" evidence="1">
    <location>
        <begin position="522"/>
        <end position="555"/>
    </location>
</feature>
<protein>
    <submittedName>
        <fullName evidence="2">Uncharacterized protein</fullName>
    </submittedName>
</protein>
<feature type="compositionally biased region" description="Low complexity" evidence="1">
    <location>
        <begin position="139"/>
        <end position="153"/>
    </location>
</feature>
<feature type="compositionally biased region" description="Low complexity" evidence="1">
    <location>
        <begin position="522"/>
        <end position="534"/>
    </location>
</feature>
<gene>
    <name evidence="2" type="ORF">A0H81_00691</name>
</gene>
<feature type="region of interest" description="Disordered" evidence="1">
    <location>
        <begin position="438"/>
        <end position="489"/>
    </location>
</feature>
<feature type="region of interest" description="Disordered" evidence="1">
    <location>
        <begin position="320"/>
        <end position="356"/>
    </location>
</feature>
<feature type="compositionally biased region" description="Basic and acidic residues" evidence="1">
    <location>
        <begin position="672"/>
        <end position="682"/>
    </location>
</feature>
<feature type="region of interest" description="Disordered" evidence="1">
    <location>
        <begin position="208"/>
        <end position="227"/>
    </location>
</feature>
<feature type="region of interest" description="Disordered" evidence="1">
    <location>
        <begin position="287"/>
        <end position="307"/>
    </location>
</feature>
<feature type="compositionally biased region" description="Polar residues" evidence="1">
    <location>
        <begin position="611"/>
        <end position="627"/>
    </location>
</feature>
<feature type="compositionally biased region" description="Pro residues" evidence="1">
    <location>
        <begin position="535"/>
        <end position="551"/>
    </location>
</feature>
<dbReference type="Proteomes" id="UP000092993">
    <property type="component" value="Unassembled WGS sequence"/>
</dbReference>
<organism evidence="2 3">
    <name type="scientific">Grifola frondosa</name>
    <name type="common">Maitake</name>
    <name type="synonym">Polyporus frondosus</name>
    <dbReference type="NCBI Taxonomy" id="5627"/>
    <lineage>
        <taxon>Eukaryota</taxon>
        <taxon>Fungi</taxon>
        <taxon>Dikarya</taxon>
        <taxon>Basidiomycota</taxon>
        <taxon>Agaricomycotina</taxon>
        <taxon>Agaricomycetes</taxon>
        <taxon>Polyporales</taxon>
        <taxon>Grifolaceae</taxon>
        <taxon>Grifola</taxon>
    </lineage>
</organism>
<dbReference type="AlphaFoldDB" id="A0A1C7MTG6"/>
<dbReference type="OMA" id="ARIHHFA"/>
<name>A0A1C7MTG6_GRIFR</name>
<feature type="compositionally biased region" description="Low complexity" evidence="1">
    <location>
        <begin position="645"/>
        <end position="658"/>
    </location>
</feature>
<reference evidence="2 3" key="1">
    <citation type="submission" date="2016-03" db="EMBL/GenBank/DDBJ databases">
        <title>Whole genome sequencing of Grifola frondosa 9006-11.</title>
        <authorList>
            <person name="Min B."/>
            <person name="Park H."/>
            <person name="Kim J.-G."/>
            <person name="Cho H."/>
            <person name="Oh Y.-L."/>
            <person name="Kong W.-S."/>
            <person name="Choi I.-G."/>
        </authorList>
    </citation>
    <scope>NUCLEOTIDE SEQUENCE [LARGE SCALE GENOMIC DNA]</scope>
    <source>
        <strain evidence="2 3">9006-11</strain>
    </source>
</reference>
<dbReference type="OrthoDB" id="3269550at2759"/>
<feature type="region of interest" description="Disordered" evidence="1">
    <location>
        <begin position="139"/>
        <end position="158"/>
    </location>
</feature>
<accession>A0A1C7MTG6</accession>
<feature type="region of interest" description="Disordered" evidence="1">
    <location>
        <begin position="44"/>
        <end position="94"/>
    </location>
</feature>
<evidence type="ECO:0000313" key="3">
    <source>
        <dbReference type="Proteomes" id="UP000092993"/>
    </source>
</evidence>
<feature type="compositionally biased region" description="Basic residues" evidence="1">
    <location>
        <begin position="597"/>
        <end position="607"/>
    </location>
</feature>
<feature type="compositionally biased region" description="Basic and acidic residues" evidence="1">
    <location>
        <begin position="342"/>
        <end position="354"/>
    </location>
</feature>
<sequence>MVSGTPSRKSFSLILNLAPSAKHSRSSKDLDSSVKSPAFEFFSRSPTSISSPHSSTFSSPLSPLLPSPTHQEPSPELSSVPVPPTTNDLDPSEKMKFLRKTRKLSRILGELLVPVSVDVDSDQPADICLPDILEDSLTSASTSADSSPAKSPPGITRKRSLKRAATIAHATSLAPPPSLTIPPASPLPKSSPVSPIIFACPDADIDPAARSAAHAPSDTKRNSTSSSVLLAEQNPEHVQRTRAAKLVRHLGDTLPPTCSSEPCHLRPAPRSPKTELFAAPHAGCHTRPTAATQSRHPQFSRAADPDSSFLTETAKQKVTLKKNRTTMRHPREANADDDWDEGAPHREPMSERQRSMNVRRARKMAQVFGDEPPHALFQITNIPASPADDARSLTPSAISEGKRDSRGTFVSLAPSTLSVAVAGVGTPNRQLRDSFLTTTSMSESRSSMEAESYHQSLSRYRNPNPHASPRLSPSHHYPPRTPRRDRPETEHPVALARIHHFAHPLRRDLAHLPLAAQHRVHVQAQATPEASTPTAPRPPRAPRPHSPPSLPGPIRSYLLLLPRSIPSRPLRPELPHAPAARREALALLWCCTARPRGRAPVRGHSRRLPTSPVTSSEPPISPMSASGSGLGSPIEATGSRKRTQSSDTSSSASPTQAQPPRPRRRPQTTERTSGEAEAEGHQTHSRGYSTTVEVCAEVKSPFGFLDGLRPGQGTSAKEMDMRDVIKQLRKIK</sequence>
<comment type="caution">
    <text evidence="2">The sequence shown here is derived from an EMBL/GenBank/DDBJ whole genome shotgun (WGS) entry which is preliminary data.</text>
</comment>